<dbReference type="Pfam" id="PF00126">
    <property type="entry name" value="HTH_1"/>
    <property type="match status" value="1"/>
</dbReference>
<sequence length="296" mass="33846">MDTKIVKTFLCVAELGNFTKAAEKLGYVQSTVTVQVQQLEQELGYPLFDRIGKKVALTSFGKEFLPFAYEMLHIMQKATSLGTSPSQIRGTLRIGALETLLDSNMPLILSSYKWQYPLVDIELKMGRTIDLLELLKQNQLDMLYVCEDINADPELYCCYKRREQLIFITSPEHELAKQKNVSLREIFEHTLIVTEQSGIVYKRLKNLAIREGMKLHHSFIVDSSVAIIRMVTKNLGIAFLPEYSVINQIQDGQLAKINVDMPPQTYYSQILYHTSKWVAPFAEGLVDIIRTSFPEK</sequence>
<evidence type="ECO:0000313" key="7">
    <source>
        <dbReference type="Proteomes" id="UP000787672"/>
    </source>
</evidence>
<dbReference type="InterPro" id="IPR005119">
    <property type="entry name" value="LysR_subst-bd"/>
</dbReference>
<dbReference type="InterPro" id="IPR000847">
    <property type="entry name" value="LysR_HTH_N"/>
</dbReference>
<reference evidence="6 7" key="1">
    <citation type="submission" date="2021-06" db="EMBL/GenBank/DDBJ databases">
        <authorList>
            <person name="Sun Q."/>
            <person name="Li D."/>
        </authorList>
    </citation>
    <scope>NUCLEOTIDE SEQUENCE [LARGE SCALE GENOMIC DNA]</scope>
    <source>
        <strain evidence="6 7">MSJ-2</strain>
    </source>
</reference>
<dbReference type="EMBL" id="JAHLQN010000001">
    <property type="protein sequence ID" value="MBU5626830.1"/>
    <property type="molecule type" value="Genomic_DNA"/>
</dbReference>
<feature type="domain" description="HTH lysR-type" evidence="5">
    <location>
        <begin position="1"/>
        <end position="58"/>
    </location>
</feature>
<evidence type="ECO:0000256" key="4">
    <source>
        <dbReference type="ARBA" id="ARBA00023163"/>
    </source>
</evidence>
<protein>
    <submittedName>
        <fullName evidence="6">LysR family transcriptional regulator</fullName>
    </submittedName>
</protein>
<dbReference type="PANTHER" id="PTHR30126">
    <property type="entry name" value="HTH-TYPE TRANSCRIPTIONAL REGULATOR"/>
    <property type="match status" value="1"/>
</dbReference>
<proteinExistence type="inferred from homology"/>
<gene>
    <name evidence="6" type="ORF">KQI82_07870</name>
</gene>
<accession>A0ABS6FBR8</accession>
<dbReference type="PANTHER" id="PTHR30126:SF40">
    <property type="entry name" value="HTH-TYPE TRANSCRIPTIONAL REGULATOR GLTR"/>
    <property type="match status" value="1"/>
</dbReference>
<evidence type="ECO:0000256" key="1">
    <source>
        <dbReference type="ARBA" id="ARBA00009437"/>
    </source>
</evidence>
<keyword evidence="2" id="KW-0805">Transcription regulation</keyword>
<dbReference type="Pfam" id="PF03466">
    <property type="entry name" value="LysR_substrate"/>
    <property type="match status" value="1"/>
</dbReference>
<dbReference type="CDD" id="cd05466">
    <property type="entry name" value="PBP2_LTTR_substrate"/>
    <property type="match status" value="1"/>
</dbReference>
<dbReference type="RefSeq" id="WP_216632264.1">
    <property type="nucleotide sequence ID" value="NZ_JAHLQN010000001.1"/>
</dbReference>
<evidence type="ECO:0000313" key="6">
    <source>
        <dbReference type="EMBL" id="MBU5626830.1"/>
    </source>
</evidence>
<organism evidence="6 7">
    <name type="scientific">Dysosmobacter acutus</name>
    <dbReference type="NCBI Taxonomy" id="2841504"/>
    <lineage>
        <taxon>Bacteria</taxon>
        <taxon>Bacillati</taxon>
        <taxon>Bacillota</taxon>
        <taxon>Clostridia</taxon>
        <taxon>Eubacteriales</taxon>
        <taxon>Oscillospiraceae</taxon>
        <taxon>Dysosmobacter</taxon>
    </lineage>
</organism>
<dbReference type="PROSITE" id="PS50931">
    <property type="entry name" value="HTH_LYSR"/>
    <property type="match status" value="1"/>
</dbReference>
<comment type="similarity">
    <text evidence="1">Belongs to the LysR transcriptional regulatory family.</text>
</comment>
<keyword evidence="3" id="KW-0238">DNA-binding</keyword>
<evidence type="ECO:0000256" key="3">
    <source>
        <dbReference type="ARBA" id="ARBA00023125"/>
    </source>
</evidence>
<comment type="caution">
    <text evidence="6">The sequence shown here is derived from an EMBL/GenBank/DDBJ whole genome shotgun (WGS) entry which is preliminary data.</text>
</comment>
<evidence type="ECO:0000259" key="5">
    <source>
        <dbReference type="PROSITE" id="PS50931"/>
    </source>
</evidence>
<dbReference type="Proteomes" id="UP000787672">
    <property type="component" value="Unassembled WGS sequence"/>
</dbReference>
<name>A0ABS6FBR8_9FIRM</name>
<evidence type="ECO:0000256" key="2">
    <source>
        <dbReference type="ARBA" id="ARBA00023015"/>
    </source>
</evidence>
<keyword evidence="7" id="KW-1185">Reference proteome</keyword>
<keyword evidence="4" id="KW-0804">Transcription</keyword>